<dbReference type="Pfam" id="PF00010">
    <property type="entry name" value="HLH"/>
    <property type="match status" value="1"/>
</dbReference>
<organism evidence="11 12">
    <name type="scientific">Tachysurus vachellii</name>
    <name type="common">Darkbarbel catfish</name>
    <name type="synonym">Pelteobagrus vachellii</name>
    <dbReference type="NCBI Taxonomy" id="175792"/>
    <lineage>
        <taxon>Eukaryota</taxon>
        <taxon>Metazoa</taxon>
        <taxon>Chordata</taxon>
        <taxon>Craniata</taxon>
        <taxon>Vertebrata</taxon>
        <taxon>Euteleostomi</taxon>
        <taxon>Actinopterygii</taxon>
        <taxon>Neopterygii</taxon>
        <taxon>Teleostei</taxon>
        <taxon>Ostariophysi</taxon>
        <taxon>Siluriformes</taxon>
        <taxon>Bagridae</taxon>
        <taxon>Tachysurus</taxon>
    </lineage>
</organism>
<dbReference type="PROSITE" id="PS50888">
    <property type="entry name" value="BHLH"/>
    <property type="match status" value="1"/>
</dbReference>
<dbReference type="PANTHER" id="PTHR10985">
    <property type="entry name" value="BASIC HELIX-LOOP-HELIX TRANSCRIPTION FACTOR, HES-RELATED"/>
    <property type="match status" value="1"/>
</dbReference>
<comment type="subunit">
    <text evidence="8">Transcription repression requires formation of a complex with a corepressor protein of the Groucho/TLE family.</text>
</comment>
<gene>
    <name evidence="11" type="ORF">Q7C36_013522</name>
</gene>
<feature type="domain" description="BHLH" evidence="10">
    <location>
        <begin position="7"/>
        <end position="64"/>
    </location>
</feature>
<keyword evidence="4" id="KW-0805">Transcription regulation</keyword>
<sequence>MAKTESGRRKLKPVIEKKRRDRINQNLAVLRALLFNSTADTRLQNPKLEKAEILDLAVQYIRKNTRDKTDNKGSVNQTVIEVTHTHTNSSNHVSAAHVTQRRVSDFESERENSTKSPEYCLDRQHSHSPSFRGEPDMKSPNSHTKPCTTVSHSYTQDRIFTDSSSVASKSACQNPIVFTPSEELSPPPSPLYIPIAPSMSPPSFSFPLFTTAFSVCSLGGLPQPLHLHKPRALTTSLTLHLDTSEVFSPSQSTWRPWS</sequence>
<accession>A0AA88MIG0</accession>
<protein>
    <recommendedName>
        <fullName evidence="10">BHLH domain-containing protein</fullName>
    </recommendedName>
</protein>
<dbReference type="InterPro" id="IPR036638">
    <property type="entry name" value="HLH_DNA-bd_sf"/>
</dbReference>
<keyword evidence="6" id="KW-0804">Transcription</keyword>
<evidence type="ECO:0000256" key="6">
    <source>
        <dbReference type="ARBA" id="ARBA00023163"/>
    </source>
</evidence>
<keyword evidence="3" id="KW-0678">Repressor</keyword>
<dbReference type="CDD" id="cd11462">
    <property type="entry name" value="bHLH-O_HES7"/>
    <property type="match status" value="1"/>
</dbReference>
<evidence type="ECO:0000313" key="11">
    <source>
        <dbReference type="EMBL" id="KAK2838708.1"/>
    </source>
</evidence>
<evidence type="ECO:0000256" key="7">
    <source>
        <dbReference type="ARBA" id="ARBA00023242"/>
    </source>
</evidence>
<dbReference type="InterPro" id="IPR011598">
    <property type="entry name" value="bHLH_dom"/>
</dbReference>
<evidence type="ECO:0000256" key="8">
    <source>
        <dbReference type="ARBA" id="ARBA00023791"/>
    </source>
</evidence>
<evidence type="ECO:0000259" key="10">
    <source>
        <dbReference type="PROSITE" id="PS50888"/>
    </source>
</evidence>
<evidence type="ECO:0000256" key="2">
    <source>
        <dbReference type="ARBA" id="ARBA00022473"/>
    </source>
</evidence>
<name>A0AA88MIG0_TACVA</name>
<dbReference type="GO" id="GO:0046983">
    <property type="term" value="F:protein dimerization activity"/>
    <property type="evidence" value="ECO:0007669"/>
    <property type="project" value="InterPro"/>
</dbReference>
<keyword evidence="5" id="KW-0238">DNA-binding</keyword>
<dbReference type="SMART" id="SM00353">
    <property type="entry name" value="HLH"/>
    <property type="match status" value="1"/>
</dbReference>
<dbReference type="EMBL" id="JAVHJS010000013">
    <property type="protein sequence ID" value="KAK2838708.1"/>
    <property type="molecule type" value="Genomic_DNA"/>
</dbReference>
<comment type="subcellular location">
    <subcellularLocation>
        <location evidence="1">Nucleus</location>
    </subcellularLocation>
</comment>
<dbReference type="FunFam" id="4.10.280.10:FF:000063">
    <property type="entry name" value="transcription factor HES-7 isoform X1"/>
    <property type="match status" value="1"/>
</dbReference>
<keyword evidence="2" id="KW-0217">Developmental protein</keyword>
<dbReference type="GO" id="GO:0003677">
    <property type="term" value="F:DNA binding"/>
    <property type="evidence" value="ECO:0007669"/>
    <property type="project" value="UniProtKB-KW"/>
</dbReference>
<dbReference type="SUPFAM" id="SSF47459">
    <property type="entry name" value="HLH, helix-loop-helix DNA-binding domain"/>
    <property type="match status" value="1"/>
</dbReference>
<dbReference type="GO" id="GO:0005634">
    <property type="term" value="C:nucleus"/>
    <property type="evidence" value="ECO:0007669"/>
    <property type="project" value="UniProtKB-SubCell"/>
</dbReference>
<keyword evidence="12" id="KW-1185">Reference proteome</keyword>
<evidence type="ECO:0000313" key="12">
    <source>
        <dbReference type="Proteomes" id="UP001187315"/>
    </source>
</evidence>
<feature type="compositionally biased region" description="Polar residues" evidence="9">
    <location>
        <begin position="139"/>
        <end position="149"/>
    </location>
</feature>
<comment type="caution">
    <text evidence="11">The sequence shown here is derived from an EMBL/GenBank/DDBJ whole genome shotgun (WGS) entry which is preliminary data.</text>
</comment>
<feature type="compositionally biased region" description="Basic and acidic residues" evidence="9">
    <location>
        <begin position="102"/>
        <end position="113"/>
    </location>
</feature>
<evidence type="ECO:0000256" key="9">
    <source>
        <dbReference type="SAM" id="MobiDB-lite"/>
    </source>
</evidence>
<proteinExistence type="predicted"/>
<evidence type="ECO:0000256" key="4">
    <source>
        <dbReference type="ARBA" id="ARBA00023015"/>
    </source>
</evidence>
<dbReference type="AlphaFoldDB" id="A0AA88MIG0"/>
<reference evidence="11" key="1">
    <citation type="submission" date="2023-08" db="EMBL/GenBank/DDBJ databases">
        <title>Pelteobagrus vachellii genome.</title>
        <authorList>
            <person name="Liu H."/>
        </authorList>
    </citation>
    <scope>NUCLEOTIDE SEQUENCE</scope>
    <source>
        <strain evidence="11">PRFRI_2022a</strain>
        <tissue evidence="11">Muscle</tissue>
    </source>
</reference>
<feature type="region of interest" description="Disordered" evidence="9">
    <location>
        <begin position="86"/>
        <end position="149"/>
    </location>
</feature>
<dbReference type="Gene3D" id="4.10.280.10">
    <property type="entry name" value="Helix-loop-helix DNA-binding domain"/>
    <property type="match status" value="1"/>
</dbReference>
<evidence type="ECO:0000256" key="1">
    <source>
        <dbReference type="ARBA" id="ARBA00004123"/>
    </source>
</evidence>
<evidence type="ECO:0000256" key="3">
    <source>
        <dbReference type="ARBA" id="ARBA00022491"/>
    </source>
</evidence>
<dbReference type="InterPro" id="IPR032644">
    <property type="entry name" value="HES-7_bHLH-O"/>
</dbReference>
<keyword evidence="7" id="KW-0539">Nucleus</keyword>
<dbReference type="Proteomes" id="UP001187315">
    <property type="component" value="Unassembled WGS sequence"/>
</dbReference>
<evidence type="ECO:0000256" key="5">
    <source>
        <dbReference type="ARBA" id="ARBA00023125"/>
    </source>
</evidence>
<dbReference type="InterPro" id="IPR050370">
    <property type="entry name" value="HES_HEY"/>
</dbReference>